<name>A0A9W4TWQ6_9ASCO</name>
<organism evidence="1 2">
    <name type="scientific">Candida verbasci</name>
    <dbReference type="NCBI Taxonomy" id="1227364"/>
    <lineage>
        <taxon>Eukaryota</taxon>
        <taxon>Fungi</taxon>
        <taxon>Dikarya</taxon>
        <taxon>Ascomycota</taxon>
        <taxon>Saccharomycotina</taxon>
        <taxon>Pichiomycetes</taxon>
        <taxon>Debaryomycetaceae</taxon>
        <taxon>Candida/Lodderomyces clade</taxon>
        <taxon>Candida</taxon>
    </lineage>
</organism>
<dbReference type="AlphaFoldDB" id="A0A9W4TWQ6"/>
<evidence type="ECO:0000313" key="2">
    <source>
        <dbReference type="Proteomes" id="UP001152885"/>
    </source>
</evidence>
<protein>
    <submittedName>
        <fullName evidence="1">Uncharacterized protein</fullName>
    </submittedName>
</protein>
<dbReference type="OrthoDB" id="4065753at2759"/>
<reference evidence="1" key="1">
    <citation type="submission" date="2022-12" db="EMBL/GenBank/DDBJ databases">
        <authorList>
            <person name="Brejova B."/>
        </authorList>
    </citation>
    <scope>NUCLEOTIDE SEQUENCE</scope>
</reference>
<keyword evidence="2" id="KW-1185">Reference proteome</keyword>
<evidence type="ECO:0000313" key="1">
    <source>
        <dbReference type="EMBL" id="CAI5758299.1"/>
    </source>
</evidence>
<dbReference type="EMBL" id="CANTUO010000002">
    <property type="protein sequence ID" value="CAI5758299.1"/>
    <property type="molecule type" value="Genomic_DNA"/>
</dbReference>
<sequence length="494" mass="58295">MSESKSIDTLRQSFTLDYYDQESNEAFIQITKLYNNVQLSEILFLLPKIFTFDEIAPVMHLIIGCTLIKLGRSTAGLREVGYAICKAQDDKTRKEFLKTLAFAFIQYLNDPVMAKNCLGEYMDISRGNITTEADFQNMQNEVIELDKNLKNSKPEVVVIKSFEEQVLELSKMKQEELFDDDSFTGKSLIVIRYLHQCESELSRWANDKRSKNSPLRILIEAIFTFGPLISYNSIFKFEPVLNKYMSNLSQFQKKRSFSMFPIKEETLDPTFSHIHVIRGFVSMLRHQYKEAVSYFDQANFSEEVDLLKCYCQANDVEFKKLKSSLAVVSSSSFGSNDSFKLFTIAKLHERLMMQHKFKKHRSDEFFASMKFFITGILCLPVDDLYYCEYYDKMLDLLIRRKSEIEVITFFYILRNYYGLKSEYNYLYIPNLVYDYNCDDKIMERIQEVLKNLQDKRKIECKETFLIEYWYEHHIEIKGKVPNPIEVVYKQIVHD</sequence>
<gene>
    <name evidence="1" type="ORF">CANVERA_P2813</name>
</gene>
<proteinExistence type="predicted"/>
<comment type="caution">
    <text evidence="1">The sequence shown here is derived from an EMBL/GenBank/DDBJ whole genome shotgun (WGS) entry which is preliminary data.</text>
</comment>
<dbReference type="Proteomes" id="UP001152885">
    <property type="component" value="Unassembled WGS sequence"/>
</dbReference>
<accession>A0A9W4TWQ6</accession>